<dbReference type="EMBL" id="ML996229">
    <property type="protein sequence ID" value="KAF2729971.1"/>
    <property type="molecule type" value="Genomic_DNA"/>
</dbReference>
<comment type="caution">
    <text evidence="1">The sequence shown here is derived from an EMBL/GenBank/DDBJ whole genome shotgun (WGS) entry which is preliminary data.</text>
</comment>
<gene>
    <name evidence="1" type="ORF">EJ04DRAFT_56037</name>
</gene>
<organism evidence="1 2">
    <name type="scientific">Polyplosphaeria fusca</name>
    <dbReference type="NCBI Taxonomy" id="682080"/>
    <lineage>
        <taxon>Eukaryota</taxon>
        <taxon>Fungi</taxon>
        <taxon>Dikarya</taxon>
        <taxon>Ascomycota</taxon>
        <taxon>Pezizomycotina</taxon>
        <taxon>Dothideomycetes</taxon>
        <taxon>Pleosporomycetidae</taxon>
        <taxon>Pleosporales</taxon>
        <taxon>Tetraplosphaeriaceae</taxon>
        <taxon>Polyplosphaeria</taxon>
    </lineage>
</organism>
<sequence length="129" mass="14266">MHIIAPLQLPNSASATQHSAYLASVTALLVPTYSKWPPSHWSSAFRPGLAVLPCCCGPQPSSRLPSAPLRLVLPKLCYPLPPKQTRRHVLHLLCRRTRTRCMALLALPARRSVTLITRQPHLPVLNLTT</sequence>
<proteinExistence type="predicted"/>
<keyword evidence="2" id="KW-1185">Reference proteome</keyword>
<reference evidence="1" key="1">
    <citation type="journal article" date="2020" name="Stud. Mycol.">
        <title>101 Dothideomycetes genomes: a test case for predicting lifestyles and emergence of pathogens.</title>
        <authorList>
            <person name="Haridas S."/>
            <person name="Albert R."/>
            <person name="Binder M."/>
            <person name="Bloem J."/>
            <person name="Labutti K."/>
            <person name="Salamov A."/>
            <person name="Andreopoulos B."/>
            <person name="Baker S."/>
            <person name="Barry K."/>
            <person name="Bills G."/>
            <person name="Bluhm B."/>
            <person name="Cannon C."/>
            <person name="Castanera R."/>
            <person name="Culley D."/>
            <person name="Daum C."/>
            <person name="Ezra D."/>
            <person name="Gonzalez J."/>
            <person name="Henrissat B."/>
            <person name="Kuo A."/>
            <person name="Liang C."/>
            <person name="Lipzen A."/>
            <person name="Lutzoni F."/>
            <person name="Magnuson J."/>
            <person name="Mondo S."/>
            <person name="Nolan M."/>
            <person name="Ohm R."/>
            <person name="Pangilinan J."/>
            <person name="Park H.-J."/>
            <person name="Ramirez L."/>
            <person name="Alfaro M."/>
            <person name="Sun H."/>
            <person name="Tritt A."/>
            <person name="Yoshinaga Y."/>
            <person name="Zwiers L.-H."/>
            <person name="Turgeon B."/>
            <person name="Goodwin S."/>
            <person name="Spatafora J."/>
            <person name="Crous P."/>
            <person name="Grigoriev I."/>
        </authorList>
    </citation>
    <scope>NUCLEOTIDE SEQUENCE</scope>
    <source>
        <strain evidence="1">CBS 125425</strain>
    </source>
</reference>
<name>A0A9P4QS87_9PLEO</name>
<dbReference type="Proteomes" id="UP000799444">
    <property type="component" value="Unassembled WGS sequence"/>
</dbReference>
<evidence type="ECO:0000313" key="2">
    <source>
        <dbReference type="Proteomes" id="UP000799444"/>
    </source>
</evidence>
<accession>A0A9P4QS87</accession>
<dbReference type="AlphaFoldDB" id="A0A9P4QS87"/>
<evidence type="ECO:0000313" key="1">
    <source>
        <dbReference type="EMBL" id="KAF2729971.1"/>
    </source>
</evidence>
<protein>
    <submittedName>
        <fullName evidence="1">Uncharacterized protein</fullName>
    </submittedName>
</protein>